<dbReference type="Pfam" id="PF04393">
    <property type="entry name" value="DUF535"/>
    <property type="match status" value="1"/>
</dbReference>
<evidence type="ECO:0000313" key="2">
    <source>
        <dbReference type="Proteomes" id="UP000283442"/>
    </source>
</evidence>
<sequence>MECMLDYISLGKKIYNTENPREARRMVVFVGRCLLNMGRMKRLHQFFTSNALLNQVAEEYPFVYEQPTRAFFYNKSTFAERAKIVEQHMKYLLKYLKEDVFLGLYGDKNYVLWESHDEVGRLRFELSNEPGQRKEGLLSVVLRLDEADLYQMMFWIAPNKAGEWALWIGAMQGPNMENAKDIVKKVTKRCHAYRTKNFILHATQETAKALGLKHIYAVTNYGYYANNHIRRDRKLKTSFSDFWKESGGRPCADQRFYELPMTEYRKTMEEVPTRKRANYRKRYALLDEVDASIAEKVHALLK</sequence>
<dbReference type="EMBL" id="QRHE01000004">
    <property type="protein sequence ID" value="RHF52015.1"/>
    <property type="molecule type" value="Genomic_DNA"/>
</dbReference>
<dbReference type="OrthoDB" id="3034266at2"/>
<protein>
    <submittedName>
        <fullName evidence="1">DUF535 domain-containing protein</fullName>
    </submittedName>
</protein>
<proteinExistence type="predicted"/>
<organism evidence="1 2">
    <name type="scientific">Mitsuokella multacida</name>
    <dbReference type="NCBI Taxonomy" id="52226"/>
    <lineage>
        <taxon>Bacteria</taxon>
        <taxon>Bacillati</taxon>
        <taxon>Bacillota</taxon>
        <taxon>Negativicutes</taxon>
        <taxon>Selenomonadales</taxon>
        <taxon>Selenomonadaceae</taxon>
        <taxon>Mitsuokella</taxon>
    </lineage>
</organism>
<dbReference type="InterPro" id="IPR007488">
    <property type="entry name" value="DUF535"/>
</dbReference>
<dbReference type="GO" id="GO:0006974">
    <property type="term" value="P:DNA damage response"/>
    <property type="evidence" value="ECO:0007669"/>
    <property type="project" value="TreeGrafter"/>
</dbReference>
<name>A0A414NXF3_9FIRM</name>
<reference evidence="1 2" key="1">
    <citation type="submission" date="2018-08" db="EMBL/GenBank/DDBJ databases">
        <title>A genome reference for cultivated species of the human gut microbiota.</title>
        <authorList>
            <person name="Zou Y."/>
            <person name="Xue W."/>
            <person name="Luo G."/>
        </authorList>
    </citation>
    <scope>NUCLEOTIDE SEQUENCE [LARGE SCALE GENOMIC DNA]</scope>
    <source>
        <strain evidence="1 2">AM25-21AC</strain>
    </source>
</reference>
<dbReference type="AlphaFoldDB" id="A0A414NXF3"/>
<dbReference type="PANTHER" id="PTHR38785:SF1">
    <property type="entry name" value="HOMOLOG OF VIRK"/>
    <property type="match status" value="1"/>
</dbReference>
<gene>
    <name evidence="1" type="ORF">DW674_04880</name>
</gene>
<evidence type="ECO:0000313" key="1">
    <source>
        <dbReference type="EMBL" id="RHF52015.1"/>
    </source>
</evidence>
<comment type="caution">
    <text evidence="1">The sequence shown here is derived from an EMBL/GenBank/DDBJ whole genome shotgun (WGS) entry which is preliminary data.</text>
</comment>
<accession>A0A414NXF3</accession>
<dbReference type="PANTHER" id="PTHR38785">
    <property type="entry name" value="HOMOLOG OF VIRK"/>
    <property type="match status" value="1"/>
</dbReference>
<dbReference type="Proteomes" id="UP000283442">
    <property type="component" value="Unassembled WGS sequence"/>
</dbReference>